<dbReference type="InterPro" id="IPR045232">
    <property type="entry name" value="FAM234"/>
</dbReference>
<dbReference type="InterPro" id="IPR028994">
    <property type="entry name" value="Integrin_alpha_N"/>
</dbReference>
<accession>A0A1J1IKW4</accession>
<dbReference type="AlphaFoldDB" id="A0A1J1IKW4"/>
<feature type="compositionally biased region" description="Basic and acidic residues" evidence="5">
    <location>
        <begin position="825"/>
        <end position="834"/>
    </location>
</feature>
<keyword evidence="4 6" id="KW-0472">Membrane</keyword>
<keyword evidence="3 6" id="KW-1133">Transmembrane helix</keyword>
<feature type="compositionally biased region" description="Basic and acidic residues" evidence="5">
    <location>
        <begin position="34"/>
        <end position="44"/>
    </location>
</feature>
<feature type="region of interest" description="Disordered" evidence="5">
    <location>
        <begin position="34"/>
        <end position="61"/>
    </location>
</feature>
<protein>
    <submittedName>
        <fullName evidence="8">CLUMA_CG013008, isoform A</fullName>
    </submittedName>
</protein>
<evidence type="ECO:0000313" key="8">
    <source>
        <dbReference type="EMBL" id="CRK99726.1"/>
    </source>
</evidence>
<evidence type="ECO:0000256" key="1">
    <source>
        <dbReference type="ARBA" id="ARBA00004167"/>
    </source>
</evidence>
<feature type="compositionally biased region" description="Basic residues" evidence="5">
    <location>
        <begin position="50"/>
        <end position="59"/>
    </location>
</feature>
<proteinExistence type="predicted"/>
<evidence type="ECO:0000259" key="7">
    <source>
        <dbReference type="Pfam" id="PF23727"/>
    </source>
</evidence>
<comment type="subcellular location">
    <subcellularLocation>
        <location evidence="1">Membrane</location>
        <topology evidence="1">Single-pass membrane protein</topology>
    </subcellularLocation>
</comment>
<dbReference type="GO" id="GO:0016020">
    <property type="term" value="C:membrane"/>
    <property type="evidence" value="ECO:0007669"/>
    <property type="project" value="UniProtKB-SubCell"/>
</dbReference>
<evidence type="ECO:0000256" key="2">
    <source>
        <dbReference type="ARBA" id="ARBA00022692"/>
    </source>
</evidence>
<dbReference type="PANTHER" id="PTHR21419">
    <property type="match status" value="1"/>
</dbReference>
<feature type="region of interest" description="Disordered" evidence="5">
    <location>
        <begin position="598"/>
        <end position="653"/>
    </location>
</feature>
<dbReference type="PANTHER" id="PTHR21419:SF30">
    <property type="entry name" value="IG-LIKE DOMAIN-CONTAINING PROTEIN"/>
    <property type="match status" value="1"/>
</dbReference>
<evidence type="ECO:0000256" key="6">
    <source>
        <dbReference type="SAM" id="Phobius"/>
    </source>
</evidence>
<evidence type="ECO:0000256" key="4">
    <source>
        <dbReference type="ARBA" id="ARBA00023136"/>
    </source>
</evidence>
<dbReference type="InterPro" id="IPR015943">
    <property type="entry name" value="WD40/YVTN_repeat-like_dom_sf"/>
</dbReference>
<organism evidence="8 9">
    <name type="scientific">Clunio marinus</name>
    <dbReference type="NCBI Taxonomy" id="568069"/>
    <lineage>
        <taxon>Eukaryota</taxon>
        <taxon>Metazoa</taxon>
        <taxon>Ecdysozoa</taxon>
        <taxon>Arthropoda</taxon>
        <taxon>Hexapoda</taxon>
        <taxon>Insecta</taxon>
        <taxon>Pterygota</taxon>
        <taxon>Neoptera</taxon>
        <taxon>Endopterygota</taxon>
        <taxon>Diptera</taxon>
        <taxon>Nematocera</taxon>
        <taxon>Chironomoidea</taxon>
        <taxon>Chironomidae</taxon>
        <taxon>Clunio</taxon>
    </lineage>
</organism>
<feature type="transmembrane region" description="Helical" evidence="6">
    <location>
        <begin position="84"/>
        <end position="105"/>
    </location>
</feature>
<evidence type="ECO:0000256" key="5">
    <source>
        <dbReference type="SAM" id="MobiDB-lite"/>
    </source>
</evidence>
<evidence type="ECO:0000313" key="9">
    <source>
        <dbReference type="Proteomes" id="UP000183832"/>
    </source>
</evidence>
<dbReference type="InterPro" id="IPR055409">
    <property type="entry name" value="Beta-prop_FAM234A_B"/>
</dbReference>
<evidence type="ECO:0000256" key="3">
    <source>
        <dbReference type="ARBA" id="ARBA00022989"/>
    </source>
</evidence>
<dbReference type="SUPFAM" id="SSF69318">
    <property type="entry name" value="Integrin alpha N-terminal domain"/>
    <property type="match status" value="1"/>
</dbReference>
<feature type="compositionally biased region" description="Low complexity" evidence="5">
    <location>
        <begin position="643"/>
        <end position="653"/>
    </location>
</feature>
<keyword evidence="2 6" id="KW-0812">Transmembrane</keyword>
<feature type="region of interest" description="Disordered" evidence="5">
    <location>
        <begin position="1"/>
        <end position="20"/>
    </location>
</feature>
<feature type="compositionally biased region" description="Polar residues" evidence="5">
    <location>
        <begin position="598"/>
        <end position="614"/>
    </location>
</feature>
<feature type="domain" description="FAM234A/B beta-propeller" evidence="7">
    <location>
        <begin position="168"/>
        <end position="477"/>
    </location>
</feature>
<sequence length="1021" mass="115342">MRMMKSSPAELVVGSSQDLDDDLSDVEEVFIRDGKNGKSREIENKPLMPSRKKHQHKNSKTTQQLKILKKQYKRSRCSRCLEPFCYALLVLLIILILSAIVLTLFPVQKLKIMFQNASPNLYQALIENNIDSQVIVKVPTIEQVPCQNMAVTKVWSRTFAKLNSEAPVRKTDLDGDGIEDLIVGFGVDDSIEMENSDDIPQCTSSGGQIGLCEGGIIALNGATGDVLWKFYATYAIFSLFCKFDINNDHTNDCIVSGPGGLLAAVDGKSGRILWQLKEFNMQSPDEIDVNSVDLYTVNLMRDLDSDGIPDIIGAHTDDRFGIREGHIRLISGKSGKIFRSIPAPFKEEIFVPIQTLSMKDGTEFLLVLTGGQNTAGGVYKIRLDSLKNFQDDNDYTTIQRSSSGFLVPAILTDLTGDWIDDFVVSSFNSTIYAFNGLTNALLWTYSFPSSESVSSIVPGHYDHDNVTDFMVKYSTGPGFPIYYYSQTTVLNGKNGESFLDAKVTDSGGPHSLLGGISIAQTTGGDFFLHFQSHCRDKFENARDPYKFVPDSDIIQQSRADICMLRYNTSTVVKLNAVSRHVEPPGAVIFTSDDISLQLNQSDNPKQTSSQNVNIKQPLKHPKMRIKTPQNRYQPQPPIEVNKKQSNLNSQHQQSQLIQKSQEVIPKMRKEPPQVVVSEGEKQKALKYREEQLSLDVAARREKMRESEAPVMEGFEDADNTGNFNEIMNKISMMDLPRQYKMNPNQVLEPNGDVRVNDKPNDYDYYDTQVNPGQRYMQSMRRNWNSNNRGIRSEADYGKPLSYQTLHDVEKESNKQQDANSQTVKKVLDDSEVKKSSQPMMEPRAETLWDIEIEKENVENHKNGNRKRRSSQLLNQNVLPSISSSGVLIESLNKTNNTIDFVFVLNVRESELFPPLLLQSDIQCVDNKMSSLGQYPQESEIEWQKNFLKECLKNRLMNAQQQTESMQSRPAYETQITIIRLSISCTCNDLNPQKEVCSSFKNIKQQKWTEYMGNQLDGTYSN</sequence>
<dbReference type="Gene3D" id="2.130.10.10">
    <property type="entry name" value="YVTN repeat-like/Quinoprotein amine dehydrogenase"/>
    <property type="match status" value="1"/>
</dbReference>
<dbReference type="Proteomes" id="UP000183832">
    <property type="component" value="Unassembled WGS sequence"/>
</dbReference>
<keyword evidence="9" id="KW-1185">Reference proteome</keyword>
<reference evidence="8 9" key="1">
    <citation type="submission" date="2015-04" db="EMBL/GenBank/DDBJ databases">
        <authorList>
            <person name="Syromyatnikov M.Y."/>
            <person name="Popov V.N."/>
        </authorList>
    </citation>
    <scope>NUCLEOTIDE SEQUENCE [LARGE SCALE GENOMIC DNA]</scope>
</reference>
<feature type="region of interest" description="Disordered" evidence="5">
    <location>
        <begin position="808"/>
        <end position="840"/>
    </location>
</feature>
<dbReference type="OrthoDB" id="567787at2759"/>
<dbReference type="Pfam" id="PF23727">
    <property type="entry name" value="Beta-prop_FAM234A_B"/>
    <property type="match status" value="1"/>
</dbReference>
<name>A0A1J1IKW4_9DIPT</name>
<dbReference type="EMBL" id="CVRI01000052">
    <property type="protein sequence ID" value="CRK99726.1"/>
    <property type="molecule type" value="Genomic_DNA"/>
</dbReference>
<gene>
    <name evidence="8" type="ORF">CLUMA_CG013008</name>
</gene>